<reference evidence="2 3" key="1">
    <citation type="submission" date="2019-10" db="EMBL/GenBank/DDBJ databases">
        <title>Whole genome shotgun sequence of Acrocarpospora macrocephala NBRC 16266.</title>
        <authorList>
            <person name="Ichikawa N."/>
            <person name="Kimura A."/>
            <person name="Kitahashi Y."/>
            <person name="Komaki H."/>
            <person name="Oguchi A."/>
        </authorList>
    </citation>
    <scope>NUCLEOTIDE SEQUENCE [LARGE SCALE GENOMIC DNA]</scope>
    <source>
        <strain evidence="2 3">NBRC 16266</strain>
    </source>
</reference>
<accession>A0A5M3X932</accession>
<dbReference type="Pfam" id="PF01636">
    <property type="entry name" value="APH"/>
    <property type="match status" value="1"/>
</dbReference>
<dbReference type="EMBL" id="BLAE01000074">
    <property type="protein sequence ID" value="GES15353.1"/>
    <property type="molecule type" value="Genomic_DNA"/>
</dbReference>
<dbReference type="OrthoDB" id="236897at2"/>
<organism evidence="2 3">
    <name type="scientific">Acrocarpospora macrocephala</name>
    <dbReference type="NCBI Taxonomy" id="150177"/>
    <lineage>
        <taxon>Bacteria</taxon>
        <taxon>Bacillati</taxon>
        <taxon>Actinomycetota</taxon>
        <taxon>Actinomycetes</taxon>
        <taxon>Streptosporangiales</taxon>
        <taxon>Streptosporangiaceae</taxon>
        <taxon>Acrocarpospora</taxon>
    </lineage>
</organism>
<gene>
    <name evidence="2" type="primary">tfxG</name>
    <name evidence="2" type="ORF">Amac_089500</name>
</gene>
<comment type="caution">
    <text evidence="2">The sequence shown here is derived from an EMBL/GenBank/DDBJ whole genome shotgun (WGS) entry which is preliminary data.</text>
</comment>
<dbReference type="RefSeq" id="WP_155360486.1">
    <property type="nucleotide sequence ID" value="NZ_BAAAHL010000058.1"/>
</dbReference>
<dbReference type="Gene3D" id="3.90.1200.10">
    <property type="match status" value="1"/>
</dbReference>
<evidence type="ECO:0000313" key="3">
    <source>
        <dbReference type="Proteomes" id="UP000331127"/>
    </source>
</evidence>
<dbReference type="InterPro" id="IPR011009">
    <property type="entry name" value="Kinase-like_dom_sf"/>
</dbReference>
<dbReference type="SUPFAM" id="SSF56112">
    <property type="entry name" value="Protein kinase-like (PK-like)"/>
    <property type="match status" value="1"/>
</dbReference>
<dbReference type="Proteomes" id="UP000331127">
    <property type="component" value="Unassembled WGS sequence"/>
</dbReference>
<keyword evidence="3" id="KW-1185">Reference proteome</keyword>
<protein>
    <submittedName>
        <fullName evidence="2">Trifolitoxin immunity protein</fullName>
    </submittedName>
</protein>
<feature type="domain" description="Aminoglycoside phosphotransferase" evidence="1">
    <location>
        <begin position="126"/>
        <end position="196"/>
    </location>
</feature>
<proteinExistence type="predicted"/>
<name>A0A5M3X932_9ACTN</name>
<evidence type="ECO:0000313" key="2">
    <source>
        <dbReference type="EMBL" id="GES15353.1"/>
    </source>
</evidence>
<dbReference type="AlphaFoldDB" id="A0A5M3X932"/>
<evidence type="ECO:0000259" key="1">
    <source>
        <dbReference type="Pfam" id="PF01636"/>
    </source>
</evidence>
<sequence length="269" mass="30192">MFVSTKRRAESETPLTGGDVTEGVVRVGLTVRRPLKPSTPSVHALLRHLESAGFDGAPRVLGIDAYGREILTYIDGAAAVRPLPEYAVTDETLITLARLLRRYHDAVVTFVPPANAIWEQGSTSDETPEIIGHCDVTPENVIFRDGRPHALIDFDLARPTTRLFDVVTTLRHWAPIADPLDRDPRQRGLDVGRRLRLFSDAYGLTPRDRRNLLPTARLRFDRSYLAMRRKAESHGGSWAQLWANGAGQRIRRASAWLDAHEDDLRDHLV</sequence>
<dbReference type="InterPro" id="IPR002575">
    <property type="entry name" value="Aminoglycoside_PTrfase"/>
</dbReference>